<feature type="transmembrane region" description="Helical" evidence="2">
    <location>
        <begin position="81"/>
        <end position="102"/>
    </location>
</feature>
<sequence length="419" mass="47514">MNIVILTVRLITKTKLDKKGFAKKAEEGMRNRGLILIKMIPYDPDTTLYFWTQQCFLIATISCSLAFVIINAKFNGKLSILSSMIFALIPIIEILPPVFVWYEYNTVSNLAVDPVQWVSISLIVSASLKLLNHVITIFLLMRTEKSGERSMLTKIFKIIVEHKILHSFFLKAFEVMLVYFYFSRFLVHGSPVSNSTYISLLCSFVTYLPKMIKVMMQVLNKLLKTGCVKENIDFAENQKVIQQKGSDYAWAPIAQGALTVLLTVSKFSIVLCVFVIYVNDYIIDFCIEVDQKHKMNDSICAQVDDNSLSVLKDRVKIDGNCFEQKLLESDFRTYEIIVHPFRTECMLKTALIMAFTLGIIFASTLISTGICINLPPVSLSKLKFNFCLAIKDGNDEEDDDDAANEPTETTPMNPDKESP</sequence>
<organism evidence="3 4">
    <name type="scientific">Oikopleura dioica</name>
    <name type="common">Tunicate</name>
    <dbReference type="NCBI Taxonomy" id="34765"/>
    <lineage>
        <taxon>Eukaryota</taxon>
        <taxon>Metazoa</taxon>
        <taxon>Chordata</taxon>
        <taxon>Tunicata</taxon>
        <taxon>Appendicularia</taxon>
        <taxon>Copelata</taxon>
        <taxon>Oikopleuridae</taxon>
        <taxon>Oikopleura</taxon>
    </lineage>
</organism>
<keyword evidence="2" id="KW-1133">Transmembrane helix</keyword>
<feature type="transmembrane region" description="Helical" evidence="2">
    <location>
        <begin position="122"/>
        <end position="143"/>
    </location>
</feature>
<feature type="region of interest" description="Disordered" evidence="1">
    <location>
        <begin position="394"/>
        <end position="419"/>
    </location>
</feature>
<reference evidence="3 4" key="1">
    <citation type="submission" date="2021-04" db="EMBL/GenBank/DDBJ databases">
        <authorList>
            <person name="Bliznina A."/>
        </authorList>
    </citation>
    <scope>NUCLEOTIDE SEQUENCE [LARGE SCALE GENOMIC DNA]</scope>
</reference>
<feature type="transmembrane region" description="Helical" evidence="2">
    <location>
        <begin position="48"/>
        <end position="69"/>
    </location>
</feature>
<accession>A0ABN7SX03</accession>
<proteinExistence type="predicted"/>
<feature type="transmembrane region" description="Helical" evidence="2">
    <location>
        <begin position="350"/>
        <end position="374"/>
    </location>
</feature>
<gene>
    <name evidence="3" type="ORF">OKIOD_LOCUS13096</name>
</gene>
<dbReference type="Proteomes" id="UP001158576">
    <property type="component" value="Chromosome 2"/>
</dbReference>
<evidence type="ECO:0000256" key="1">
    <source>
        <dbReference type="SAM" id="MobiDB-lite"/>
    </source>
</evidence>
<feature type="compositionally biased region" description="Acidic residues" evidence="1">
    <location>
        <begin position="394"/>
        <end position="403"/>
    </location>
</feature>
<dbReference type="EMBL" id="OU015567">
    <property type="protein sequence ID" value="CAG5109850.1"/>
    <property type="molecule type" value="Genomic_DNA"/>
</dbReference>
<feature type="transmembrane region" description="Helical" evidence="2">
    <location>
        <begin position="164"/>
        <end position="182"/>
    </location>
</feature>
<keyword evidence="2" id="KW-0812">Transmembrane</keyword>
<feature type="transmembrane region" description="Helical" evidence="2">
    <location>
        <begin position="248"/>
        <end position="278"/>
    </location>
</feature>
<evidence type="ECO:0000313" key="4">
    <source>
        <dbReference type="Proteomes" id="UP001158576"/>
    </source>
</evidence>
<keyword evidence="4" id="KW-1185">Reference proteome</keyword>
<keyword evidence="2" id="KW-0472">Membrane</keyword>
<evidence type="ECO:0000313" key="3">
    <source>
        <dbReference type="EMBL" id="CAG5109850.1"/>
    </source>
</evidence>
<name>A0ABN7SX03_OIKDI</name>
<evidence type="ECO:0000256" key="2">
    <source>
        <dbReference type="SAM" id="Phobius"/>
    </source>
</evidence>
<protein>
    <submittedName>
        <fullName evidence="3">Oidioi.mRNA.OKI2018_I69.chr2.g4331.t2.cds</fullName>
    </submittedName>
</protein>